<dbReference type="RefSeq" id="WP_076545267.1">
    <property type="nucleotide sequence ID" value="NZ_FTNC01000013.1"/>
</dbReference>
<feature type="signal peptide" evidence="1">
    <location>
        <begin position="1"/>
        <end position="23"/>
    </location>
</feature>
<evidence type="ECO:0000313" key="3">
    <source>
        <dbReference type="EMBL" id="SIR08956.1"/>
    </source>
</evidence>
<dbReference type="InterPro" id="IPR030678">
    <property type="entry name" value="Peptide/Ni-bd"/>
</dbReference>
<reference evidence="4" key="1">
    <citation type="submission" date="2017-01" db="EMBL/GenBank/DDBJ databases">
        <authorList>
            <person name="Varghese N."/>
            <person name="Submissions S."/>
        </authorList>
    </citation>
    <scope>NUCLEOTIDE SEQUENCE [LARGE SCALE GENOMIC DNA]</scope>
    <source>
        <strain evidence="4">ATCC 700103</strain>
    </source>
</reference>
<evidence type="ECO:0000256" key="1">
    <source>
        <dbReference type="SAM" id="SignalP"/>
    </source>
</evidence>
<dbReference type="OrthoDB" id="9796817at2"/>
<evidence type="ECO:0000259" key="2">
    <source>
        <dbReference type="Pfam" id="PF00496"/>
    </source>
</evidence>
<evidence type="ECO:0000313" key="4">
    <source>
        <dbReference type="Proteomes" id="UP000185669"/>
    </source>
</evidence>
<dbReference type="Pfam" id="PF00496">
    <property type="entry name" value="SBP_bac_5"/>
    <property type="match status" value="1"/>
</dbReference>
<dbReference type="AlphaFoldDB" id="A0A1N6Y339"/>
<dbReference type="PIRSF" id="PIRSF002741">
    <property type="entry name" value="MppA"/>
    <property type="match status" value="1"/>
</dbReference>
<dbReference type="PANTHER" id="PTHR30290">
    <property type="entry name" value="PERIPLASMIC BINDING COMPONENT OF ABC TRANSPORTER"/>
    <property type="match status" value="1"/>
</dbReference>
<dbReference type="Gene3D" id="3.40.190.10">
    <property type="entry name" value="Periplasmic binding protein-like II"/>
    <property type="match status" value="1"/>
</dbReference>
<dbReference type="GO" id="GO:0043190">
    <property type="term" value="C:ATP-binding cassette (ABC) transporter complex"/>
    <property type="evidence" value="ECO:0007669"/>
    <property type="project" value="InterPro"/>
</dbReference>
<dbReference type="EMBL" id="FTNC01000013">
    <property type="protein sequence ID" value="SIR08956.1"/>
    <property type="molecule type" value="Genomic_DNA"/>
</dbReference>
<dbReference type="STRING" id="56779.SAMN05421834_11320"/>
<dbReference type="GO" id="GO:1904680">
    <property type="term" value="F:peptide transmembrane transporter activity"/>
    <property type="evidence" value="ECO:0007669"/>
    <property type="project" value="TreeGrafter"/>
</dbReference>
<dbReference type="PANTHER" id="PTHR30290:SF34">
    <property type="entry name" value="ABC TRANSPORTER, PERIPLASMIC OLIGO-PEPTIDE BINDING PROTEIN, PUTATIVE-RELATED"/>
    <property type="match status" value="1"/>
</dbReference>
<keyword evidence="4" id="KW-1185">Reference proteome</keyword>
<dbReference type="InterPro" id="IPR039424">
    <property type="entry name" value="SBP_5"/>
</dbReference>
<dbReference type="Gene3D" id="3.90.76.10">
    <property type="entry name" value="Dipeptide-binding Protein, Domain 1"/>
    <property type="match status" value="1"/>
</dbReference>
<dbReference type="SUPFAM" id="SSF53850">
    <property type="entry name" value="Periplasmic binding protein-like II"/>
    <property type="match status" value="1"/>
</dbReference>
<feature type="chain" id="PRO_5013134121" evidence="1">
    <location>
        <begin position="24"/>
        <end position="603"/>
    </location>
</feature>
<name>A0A1N6Y339_9FIRM</name>
<keyword evidence="1" id="KW-0732">Signal</keyword>
<proteinExistence type="predicted"/>
<dbReference type="CDD" id="cd08512">
    <property type="entry name" value="PBP2_NikA_DppA_OppA_like_7"/>
    <property type="match status" value="1"/>
</dbReference>
<dbReference type="InterPro" id="IPR000914">
    <property type="entry name" value="SBP_5_dom"/>
</dbReference>
<gene>
    <name evidence="3" type="ORF">SAMN05421834_11320</name>
</gene>
<accession>A0A1N6Y339</accession>
<feature type="domain" description="Solute-binding protein family 5" evidence="2">
    <location>
        <begin position="76"/>
        <end position="517"/>
    </location>
</feature>
<dbReference type="GO" id="GO:0015833">
    <property type="term" value="P:peptide transport"/>
    <property type="evidence" value="ECO:0007669"/>
    <property type="project" value="TreeGrafter"/>
</dbReference>
<protein>
    <submittedName>
        <fullName evidence="3">Peptide/nickel transport system substrate-binding protein</fullName>
    </submittedName>
</protein>
<organism evidence="3 4">
    <name type="scientific">Halanaerobium kushneri</name>
    <dbReference type="NCBI Taxonomy" id="56779"/>
    <lineage>
        <taxon>Bacteria</taxon>
        <taxon>Bacillati</taxon>
        <taxon>Bacillota</taxon>
        <taxon>Clostridia</taxon>
        <taxon>Halanaerobiales</taxon>
        <taxon>Halanaerobiaceae</taxon>
        <taxon>Halanaerobium</taxon>
    </lineage>
</organism>
<dbReference type="Proteomes" id="UP000185669">
    <property type="component" value="Unassembled WGS sequence"/>
</dbReference>
<dbReference type="GO" id="GO:0042597">
    <property type="term" value="C:periplasmic space"/>
    <property type="evidence" value="ECO:0007669"/>
    <property type="project" value="UniProtKB-ARBA"/>
</dbReference>
<sequence length="603" mass="68264">MQKKLVVFLTLLLVVSVFSVVGAQEVTNPDTFVEVNMGTIDSLDPHFQYDSASAEIIDNVYENLIKFNEGDITDFMPHLATEVPTEENGLIRENGTVYEFPIREGVTFQNGDPLTPEDVKYSFLRALIQDRDGGPVWMIYEPLFQKGSLADVVTEVLGEEKSPSDLTAAESEEVYAYLEKAVEVDGNSVVFHLPKAFPPFLSIIAQGNGLGAIVDKEWSVEQGDWDGQPDSIAEYTNPTKEDDPLFDKMNGTGPYELVEWVNGEEVILNRNDDYWREPAPIKKVIIRMIDEWSTRKLMLQRGDADIVYVDKQYMSQVENMDGVEVITGLPNIYMGAGLMNFNIVTEGNPDVHSGKLDGNGIPSNFFSDIDVRKGFLYSMNYEAFINDVLNGDGQKGRGPIPEPLLGYDENSPTYELDLEKAEEHFKKAFDGELWEKGFEITILYNSGNDVRKSAVDMLKYYVEQINPKFKVNVRGIQWATYLDKLIANKFTLGFIAWGADYADPHNFVVPFLGSDGTYGGFKGKDYINFAKENIDPLIDEGISSTDPAKREEIYKELQQIAYDQALDFYLYQPSAQVVMRDWVEGWYYDPIRDPGQYFYSLDK</sequence>
<dbReference type="Gene3D" id="3.10.105.10">
    <property type="entry name" value="Dipeptide-binding Protein, Domain 3"/>
    <property type="match status" value="1"/>
</dbReference>